<evidence type="ECO:0000313" key="1">
    <source>
        <dbReference type="EMBL" id="WQD38821.1"/>
    </source>
</evidence>
<name>A0ABZ0W6R0_9BACT</name>
<sequence>MNINAVYPDFQHEAHELNRYIEASGIFSILLKCGDIIHHRPMHVEDFRNWLSSHDIVDLRSNED</sequence>
<protein>
    <submittedName>
        <fullName evidence="1">Uncharacterized protein</fullName>
    </submittedName>
</protein>
<proteinExistence type="predicted"/>
<keyword evidence="2" id="KW-1185">Reference proteome</keyword>
<dbReference type="Proteomes" id="UP001325680">
    <property type="component" value="Chromosome"/>
</dbReference>
<reference evidence="1 2" key="1">
    <citation type="submission" date="2023-12" db="EMBL/GenBank/DDBJ databases">
        <title>Genome sequencing and assembly of bacterial species from a model synthetic community.</title>
        <authorList>
            <person name="Hogle S.L."/>
        </authorList>
    </citation>
    <scope>NUCLEOTIDE SEQUENCE [LARGE SCALE GENOMIC DNA]</scope>
    <source>
        <strain evidence="1 2">HAMBI_3031</strain>
    </source>
</reference>
<organism evidence="1 2">
    <name type="scientific">Niabella yanshanensis</name>
    <dbReference type="NCBI Taxonomy" id="577386"/>
    <lineage>
        <taxon>Bacteria</taxon>
        <taxon>Pseudomonadati</taxon>
        <taxon>Bacteroidota</taxon>
        <taxon>Chitinophagia</taxon>
        <taxon>Chitinophagales</taxon>
        <taxon>Chitinophagaceae</taxon>
        <taxon>Niabella</taxon>
    </lineage>
</organism>
<dbReference type="EMBL" id="CP139960">
    <property type="protein sequence ID" value="WQD38821.1"/>
    <property type="molecule type" value="Genomic_DNA"/>
</dbReference>
<evidence type="ECO:0000313" key="2">
    <source>
        <dbReference type="Proteomes" id="UP001325680"/>
    </source>
</evidence>
<dbReference type="RefSeq" id="WP_114792743.1">
    <property type="nucleotide sequence ID" value="NZ_CP139960.1"/>
</dbReference>
<gene>
    <name evidence="1" type="ORF">U0035_01515</name>
</gene>
<accession>A0ABZ0W6R0</accession>